<keyword evidence="2 3" id="KW-0808">Transferase</keyword>
<dbReference type="OrthoDB" id="5835829at2759"/>
<dbReference type="AlphaFoldDB" id="A0A015K8A2"/>
<feature type="signal peptide" evidence="4">
    <location>
        <begin position="1"/>
        <end position="26"/>
    </location>
</feature>
<protein>
    <submittedName>
        <fullName evidence="5">Uncharacterized protein</fullName>
    </submittedName>
</protein>
<accession>A0A015K8A2</accession>
<dbReference type="Gene3D" id="3.40.50.2000">
    <property type="entry name" value="Glycogen Phosphorylase B"/>
    <property type="match status" value="2"/>
</dbReference>
<sequence length="526" mass="59895">MNKRNFIFLLSIFLLILVFYVDVSTSTQNHTSKNILIGSFVGGRSHVNPMLDIAVLLYERGYNIILVATESHSLSLEYPTLKHVPLRARPYDFSYIKIVRESFHKEYNYKNLAALHEFHIKSYNYVFEVYKNTAEEFDVDLFFCDALLNDACLDVANTLKKPVVGYTVNLNALVTSMHKSDPTLKCHVSLENVSFFERFRCVIIEPIRLLYLTYPFINRLNDARKQINVESVFTSAGRLLRTSLVLVDTFFGFEVPQTLPPNIQEIGPVMSEEYPSLTPELDDFLNGHKRVLYVSFGTRFFTTIENNNKLLKAFIEAIDKKIIDGVIWTLVLTSKDDFSPTLNLIDGTAIQTSSILNNKHPHIHISKFGPQFSILNHNNTKLFLSHGGTISCHESLYTGTPMLVFPFAYDQAGNAEKLKLNGVGLILSKLNLDVNDVISKIDLLLKDENVKKNVKRLKFLSMINSKRKYRAADLIEYTLHDSHNKGTSKGFLNDWIPKARFFEGDVNIYVALLSVIFGLRLIGIGI</sequence>
<evidence type="ECO:0000313" key="5">
    <source>
        <dbReference type="EMBL" id="EXX75760.1"/>
    </source>
</evidence>
<evidence type="ECO:0000256" key="4">
    <source>
        <dbReference type="SAM" id="SignalP"/>
    </source>
</evidence>
<evidence type="ECO:0000313" key="6">
    <source>
        <dbReference type="Proteomes" id="UP000022910"/>
    </source>
</evidence>
<dbReference type="GO" id="GO:0008194">
    <property type="term" value="F:UDP-glycosyltransferase activity"/>
    <property type="evidence" value="ECO:0007669"/>
    <property type="project" value="InterPro"/>
</dbReference>
<dbReference type="SMR" id="A0A015K8A2"/>
<keyword evidence="1 3" id="KW-0328">Glycosyltransferase</keyword>
<proteinExistence type="inferred from homology"/>
<comment type="similarity">
    <text evidence="3">Belongs to the UDP-glycosyltransferase family.</text>
</comment>
<dbReference type="InterPro" id="IPR050271">
    <property type="entry name" value="UDP-glycosyltransferase"/>
</dbReference>
<name>A0A015K8A2_RHIIW</name>
<dbReference type="SUPFAM" id="SSF53756">
    <property type="entry name" value="UDP-Glycosyltransferase/glycogen phosphorylase"/>
    <property type="match status" value="1"/>
</dbReference>
<dbReference type="PANTHER" id="PTHR48043:SF145">
    <property type="entry name" value="FI06409P-RELATED"/>
    <property type="match status" value="1"/>
</dbReference>
<evidence type="ECO:0000256" key="3">
    <source>
        <dbReference type="RuleBase" id="RU003718"/>
    </source>
</evidence>
<dbReference type="CDD" id="cd03784">
    <property type="entry name" value="GT1_Gtf-like"/>
    <property type="match status" value="1"/>
</dbReference>
<dbReference type="InterPro" id="IPR035595">
    <property type="entry name" value="UDP_glycos_trans_CS"/>
</dbReference>
<feature type="chain" id="PRO_5001475832" evidence="4">
    <location>
        <begin position="27"/>
        <end position="526"/>
    </location>
</feature>
<dbReference type="Proteomes" id="UP000022910">
    <property type="component" value="Unassembled WGS sequence"/>
</dbReference>
<dbReference type="InterPro" id="IPR002213">
    <property type="entry name" value="UDP_glucos_trans"/>
</dbReference>
<organism evidence="5 6">
    <name type="scientific">Rhizophagus irregularis (strain DAOM 197198w)</name>
    <name type="common">Glomus intraradices</name>
    <dbReference type="NCBI Taxonomy" id="1432141"/>
    <lineage>
        <taxon>Eukaryota</taxon>
        <taxon>Fungi</taxon>
        <taxon>Fungi incertae sedis</taxon>
        <taxon>Mucoromycota</taxon>
        <taxon>Glomeromycotina</taxon>
        <taxon>Glomeromycetes</taxon>
        <taxon>Glomerales</taxon>
        <taxon>Glomeraceae</taxon>
        <taxon>Rhizophagus</taxon>
    </lineage>
</organism>
<dbReference type="HOGENOM" id="CLU_036519_2_0_1"/>
<keyword evidence="4" id="KW-0732">Signal</keyword>
<dbReference type="EMBL" id="JEMT01012364">
    <property type="protein sequence ID" value="EXX75760.1"/>
    <property type="molecule type" value="Genomic_DNA"/>
</dbReference>
<evidence type="ECO:0000256" key="1">
    <source>
        <dbReference type="ARBA" id="ARBA00022676"/>
    </source>
</evidence>
<evidence type="ECO:0000256" key="2">
    <source>
        <dbReference type="ARBA" id="ARBA00022679"/>
    </source>
</evidence>
<dbReference type="Pfam" id="PF00201">
    <property type="entry name" value="UDPGT"/>
    <property type="match status" value="1"/>
</dbReference>
<dbReference type="OMA" id="SAMHECI"/>
<dbReference type="PANTHER" id="PTHR48043">
    <property type="entry name" value="EG:EG0003.4 PROTEIN-RELATED"/>
    <property type="match status" value="1"/>
</dbReference>
<dbReference type="PROSITE" id="PS00375">
    <property type="entry name" value="UDPGT"/>
    <property type="match status" value="1"/>
</dbReference>
<dbReference type="STRING" id="1432141.A0A015K8A2"/>
<comment type="caution">
    <text evidence="5">The sequence shown here is derived from an EMBL/GenBank/DDBJ whole genome shotgun (WGS) entry which is preliminary data.</text>
</comment>
<gene>
    <name evidence="5" type="ORF">RirG_039040</name>
</gene>
<keyword evidence="6" id="KW-1185">Reference proteome</keyword>
<reference evidence="5 6" key="1">
    <citation type="submission" date="2014-02" db="EMBL/GenBank/DDBJ databases">
        <title>Single nucleus genome sequencing reveals high similarity among nuclei of an endomycorrhizal fungus.</title>
        <authorList>
            <person name="Lin K."/>
            <person name="Geurts R."/>
            <person name="Zhang Z."/>
            <person name="Limpens E."/>
            <person name="Saunders D.G."/>
            <person name="Mu D."/>
            <person name="Pang E."/>
            <person name="Cao H."/>
            <person name="Cha H."/>
            <person name="Lin T."/>
            <person name="Zhou Q."/>
            <person name="Shang Y."/>
            <person name="Li Y."/>
            <person name="Ivanov S."/>
            <person name="Sharma T."/>
            <person name="Velzen R.V."/>
            <person name="Ruijter N.D."/>
            <person name="Aanen D.K."/>
            <person name="Win J."/>
            <person name="Kamoun S."/>
            <person name="Bisseling T."/>
            <person name="Huang S."/>
        </authorList>
    </citation>
    <scope>NUCLEOTIDE SEQUENCE [LARGE SCALE GENOMIC DNA]</scope>
    <source>
        <strain evidence="6">DAOM197198w</strain>
    </source>
</reference>